<dbReference type="STRING" id="31234.E3MW85"/>
<feature type="compositionally biased region" description="Acidic residues" evidence="1">
    <location>
        <begin position="75"/>
        <end position="153"/>
    </location>
</feature>
<name>E3MW85_CAERE</name>
<organism evidence="4">
    <name type="scientific">Caenorhabditis remanei</name>
    <name type="common">Caenorhabditis vulgaris</name>
    <dbReference type="NCBI Taxonomy" id="31234"/>
    <lineage>
        <taxon>Eukaryota</taxon>
        <taxon>Metazoa</taxon>
        <taxon>Ecdysozoa</taxon>
        <taxon>Nematoda</taxon>
        <taxon>Chromadorea</taxon>
        <taxon>Rhabditida</taxon>
        <taxon>Rhabditina</taxon>
        <taxon>Rhabditomorpha</taxon>
        <taxon>Rhabditoidea</taxon>
        <taxon>Rhabditidae</taxon>
        <taxon>Peloderinae</taxon>
        <taxon>Caenorhabditis</taxon>
    </lineage>
</organism>
<dbReference type="EMBL" id="DS268485">
    <property type="protein sequence ID" value="EFP10447.1"/>
    <property type="molecule type" value="Genomic_DNA"/>
</dbReference>
<dbReference type="PANTHER" id="PTHR47705">
    <property type="entry name" value="AGAP000321-PA"/>
    <property type="match status" value="1"/>
</dbReference>
<feature type="compositionally biased region" description="Basic and acidic residues" evidence="1">
    <location>
        <begin position="1"/>
        <end position="16"/>
    </location>
</feature>
<gene>
    <name evidence="3" type="ORF">CRE_22989</name>
</gene>
<evidence type="ECO:0000313" key="3">
    <source>
        <dbReference type="EMBL" id="EFP10447.1"/>
    </source>
</evidence>
<dbReference type="Gene3D" id="3.40.50.1580">
    <property type="entry name" value="Nucleoside phosphorylase domain"/>
    <property type="match status" value="1"/>
</dbReference>
<keyword evidence="4" id="KW-1185">Reference proteome</keyword>
<dbReference type="Pfam" id="PF22979">
    <property type="entry name" value="HTH_69"/>
    <property type="match status" value="1"/>
</dbReference>
<proteinExistence type="predicted"/>
<dbReference type="GO" id="GO:0003824">
    <property type="term" value="F:catalytic activity"/>
    <property type="evidence" value="ECO:0007669"/>
    <property type="project" value="InterPro"/>
</dbReference>
<dbReference type="InParanoid" id="E3MW85"/>
<feature type="region of interest" description="Disordered" evidence="1">
    <location>
        <begin position="48"/>
        <end position="168"/>
    </location>
</feature>
<evidence type="ECO:0000313" key="4">
    <source>
        <dbReference type="Proteomes" id="UP000008281"/>
    </source>
</evidence>
<dbReference type="InterPro" id="IPR035994">
    <property type="entry name" value="Nucleoside_phosphorylase_sf"/>
</dbReference>
<dbReference type="HOGENOM" id="CLU_386957_0_0_1"/>
<dbReference type="AlphaFoldDB" id="E3MW85"/>
<protein>
    <recommendedName>
        <fullName evidence="2">Winged helix-turn-helix domain-containing protein</fullName>
    </recommendedName>
</protein>
<dbReference type="PANTHER" id="PTHR47705:SF1">
    <property type="entry name" value="PNP_UDP_1 DOMAIN-CONTAINING PROTEIN"/>
    <property type="match status" value="1"/>
</dbReference>
<reference evidence="3" key="1">
    <citation type="submission" date="2007-07" db="EMBL/GenBank/DDBJ databases">
        <title>PCAP assembly of the Caenorhabditis remanei genome.</title>
        <authorList>
            <consortium name="The Caenorhabditis remanei Sequencing Consortium"/>
            <person name="Wilson R.K."/>
        </authorList>
    </citation>
    <scope>NUCLEOTIDE SEQUENCE [LARGE SCALE GENOMIC DNA]</scope>
    <source>
        <strain evidence="3">PB4641</strain>
    </source>
</reference>
<feature type="domain" description="Winged helix-turn-helix" evidence="2">
    <location>
        <begin position="341"/>
        <end position="407"/>
    </location>
</feature>
<evidence type="ECO:0000256" key="1">
    <source>
        <dbReference type="SAM" id="MobiDB-lite"/>
    </source>
</evidence>
<dbReference type="OrthoDB" id="1577640at2759"/>
<dbReference type="Proteomes" id="UP000008281">
    <property type="component" value="Unassembled WGS sequence"/>
</dbReference>
<dbReference type="InterPro" id="IPR055121">
    <property type="entry name" value="HTH_69"/>
</dbReference>
<dbReference type="FunCoup" id="E3MW85">
    <property type="interactions" value="733"/>
</dbReference>
<feature type="compositionally biased region" description="Basic and acidic residues" evidence="1">
    <location>
        <begin position="60"/>
        <end position="73"/>
    </location>
</feature>
<evidence type="ECO:0000259" key="2">
    <source>
        <dbReference type="Pfam" id="PF22979"/>
    </source>
</evidence>
<sequence length="714" mass="79605">MDPRDYGEWLRRHDGGNRAPTPPEVPLEHHLEHLEELEFGRETRMIEDPAVAAGWQQNWEGRDQVDPADHVEPNSEGEEEEIVEEEAEIDNGDDEENEANQEIDIEFENIDEEEDGLADEEEDEEETEDEEESYEDEDEEEEDEKKDDDDDDQSGQVLVEKPETVKENDRQFIESAMQAGIHNYWDLSEFLSGQDAEHAEHNIVKIHREETAKSDKVLLIGGGQHAGLIVNRFDEKIGYESNADVSLSFSVHLTDKEQKQVQEKRSLYFKLRKNVDLDVGRSVVHKFFRNLLNNLPADRASFMKRAMTLLHKEYTEIAEVIIDYKIVDEDEQVAIPDATQYDSGSELEEVTIGHVQEILEHAYPYGLPTSTISECLRCSNEGTLKFLEELKSNGIVRIVGDEWIRVDTKKGDESIEAHRNANAASATPTSGQGVQSTKAIISCLFVEKQAVDALIEESSTIHKYKSGGESWGNIYTLGKVCKGKIEIGSHRVVATKLALIGDSREAITSAGSITTRLLGNFQNIEHVFIVGVGGAVPHFTDASLHARLGDVIVSASRPHQYVYAHDLLFDRITEQITGFAIRNWDSEDKAIERIVETGGQELVDSWNSATEEAIRLLTSSAGDVEWKAPPESTDVLAMAVSKGNVVVMPHPSENRQGGAEIHLGTVGAMSAMKKYENAIGGEEDTLGQLYRSTVEGLVQLSLNEAQAVLTGDVE</sequence>
<feature type="region of interest" description="Disordered" evidence="1">
    <location>
        <begin position="1"/>
        <end position="28"/>
    </location>
</feature>
<accession>E3MW85</accession>
<dbReference type="GO" id="GO:0009116">
    <property type="term" value="P:nucleoside metabolic process"/>
    <property type="evidence" value="ECO:0007669"/>
    <property type="project" value="InterPro"/>
</dbReference>
<dbReference type="eggNOG" id="ENOG502QQ8X">
    <property type="taxonomic scope" value="Eukaryota"/>
</dbReference>